<dbReference type="InterPro" id="IPR002300">
    <property type="entry name" value="aa-tRNA-synth_Ia"/>
</dbReference>
<dbReference type="GO" id="GO:0006429">
    <property type="term" value="P:leucyl-tRNA aminoacylation"/>
    <property type="evidence" value="ECO:0007669"/>
    <property type="project" value="UniProtKB-UniRule"/>
</dbReference>
<name>D2QY84_PIRSD</name>
<evidence type="ECO:0000259" key="14">
    <source>
        <dbReference type="Pfam" id="PF13603"/>
    </source>
</evidence>
<evidence type="ECO:0000259" key="12">
    <source>
        <dbReference type="Pfam" id="PF08264"/>
    </source>
</evidence>
<evidence type="ECO:0000259" key="13">
    <source>
        <dbReference type="Pfam" id="PF09334"/>
    </source>
</evidence>
<evidence type="ECO:0000256" key="4">
    <source>
        <dbReference type="ARBA" id="ARBA00022741"/>
    </source>
</evidence>
<comment type="similarity">
    <text evidence="1 9 10">Belongs to the class-I aminoacyl-tRNA synthetase family.</text>
</comment>
<dbReference type="PROSITE" id="PS00178">
    <property type="entry name" value="AA_TRNA_LIGASE_I"/>
    <property type="match status" value="1"/>
</dbReference>
<evidence type="ECO:0000256" key="8">
    <source>
        <dbReference type="ARBA" id="ARBA00047469"/>
    </source>
</evidence>
<dbReference type="Proteomes" id="UP000001887">
    <property type="component" value="Chromosome"/>
</dbReference>
<dbReference type="Pfam" id="PF09334">
    <property type="entry name" value="tRNA-synt_1g"/>
    <property type="match status" value="1"/>
</dbReference>
<dbReference type="AlphaFoldDB" id="D2QY84"/>
<dbReference type="FunFam" id="1.10.730.10:FF:000011">
    <property type="entry name" value="Leucine--tRNA ligase chloroplastic/mitochondrial"/>
    <property type="match status" value="1"/>
</dbReference>
<feature type="domain" description="Methionyl/Leucyl tRNA synthetase" evidence="13">
    <location>
        <begin position="40"/>
        <end position="140"/>
    </location>
</feature>
<dbReference type="Gene3D" id="3.90.740.10">
    <property type="entry name" value="Valyl/Leucyl/Isoleucyl-tRNA synthetase, editing domain"/>
    <property type="match status" value="1"/>
</dbReference>
<feature type="domain" description="Methionyl/Valyl/Leucyl/Isoleucyl-tRNA synthetase anticodon-binding" evidence="12">
    <location>
        <begin position="803"/>
        <end position="916"/>
    </location>
</feature>
<feature type="short sequence motif" description="'KMSKS' region" evidence="9">
    <location>
        <begin position="721"/>
        <end position="725"/>
    </location>
</feature>
<dbReference type="PRINTS" id="PR00985">
    <property type="entry name" value="TRNASYNTHLEU"/>
</dbReference>
<evidence type="ECO:0000313" key="15">
    <source>
        <dbReference type="EMBL" id="ADB16298.1"/>
    </source>
</evidence>
<evidence type="ECO:0000256" key="7">
    <source>
        <dbReference type="ARBA" id="ARBA00023146"/>
    </source>
</evidence>
<dbReference type="CDD" id="cd07958">
    <property type="entry name" value="Anticodon_Ia_Leu_BEm"/>
    <property type="match status" value="1"/>
</dbReference>
<evidence type="ECO:0000256" key="10">
    <source>
        <dbReference type="RuleBase" id="RU363035"/>
    </source>
</evidence>
<keyword evidence="5 9" id="KW-0067">ATP-binding</keyword>
<gene>
    <name evidence="9" type="primary">leuS</name>
    <name evidence="15" type="ordered locus">Psta_1623</name>
</gene>
<dbReference type="GO" id="GO:0004823">
    <property type="term" value="F:leucine-tRNA ligase activity"/>
    <property type="evidence" value="ECO:0007669"/>
    <property type="project" value="UniProtKB-UniRule"/>
</dbReference>
<keyword evidence="16" id="KW-1185">Reference proteome</keyword>
<comment type="catalytic activity">
    <reaction evidence="8 9">
        <text>tRNA(Leu) + L-leucine + ATP = L-leucyl-tRNA(Leu) + AMP + diphosphate</text>
        <dbReference type="Rhea" id="RHEA:11688"/>
        <dbReference type="Rhea" id="RHEA-COMP:9613"/>
        <dbReference type="Rhea" id="RHEA-COMP:9622"/>
        <dbReference type="ChEBI" id="CHEBI:30616"/>
        <dbReference type="ChEBI" id="CHEBI:33019"/>
        <dbReference type="ChEBI" id="CHEBI:57427"/>
        <dbReference type="ChEBI" id="CHEBI:78442"/>
        <dbReference type="ChEBI" id="CHEBI:78494"/>
        <dbReference type="ChEBI" id="CHEBI:456215"/>
        <dbReference type="EC" id="6.1.1.4"/>
    </reaction>
</comment>
<dbReference type="GO" id="GO:0005829">
    <property type="term" value="C:cytosol"/>
    <property type="evidence" value="ECO:0007669"/>
    <property type="project" value="TreeGrafter"/>
</dbReference>
<dbReference type="eggNOG" id="COG0495">
    <property type="taxonomic scope" value="Bacteria"/>
</dbReference>
<dbReference type="GO" id="GO:0005524">
    <property type="term" value="F:ATP binding"/>
    <property type="evidence" value="ECO:0007669"/>
    <property type="project" value="UniProtKB-UniRule"/>
</dbReference>
<comment type="subcellular location">
    <subcellularLocation>
        <location evidence="9">Cytoplasm</location>
    </subcellularLocation>
</comment>
<evidence type="ECO:0000256" key="5">
    <source>
        <dbReference type="ARBA" id="ARBA00022840"/>
    </source>
</evidence>
<reference evidence="15 16" key="1">
    <citation type="journal article" date="2009" name="Stand. Genomic Sci.">
        <title>Complete genome sequence of Pirellula staleyi type strain (ATCC 27377).</title>
        <authorList>
            <person name="Clum A."/>
            <person name="Tindall B.J."/>
            <person name="Sikorski J."/>
            <person name="Ivanova N."/>
            <person name="Mavrommatis K."/>
            <person name="Lucas S."/>
            <person name="Glavina del Rio T."/>
            <person name="Nolan M."/>
            <person name="Chen F."/>
            <person name="Tice H."/>
            <person name="Pitluck S."/>
            <person name="Cheng J.F."/>
            <person name="Chertkov O."/>
            <person name="Brettin T."/>
            <person name="Han C."/>
            <person name="Detter J.C."/>
            <person name="Kuske C."/>
            <person name="Bruce D."/>
            <person name="Goodwin L."/>
            <person name="Ovchinikova G."/>
            <person name="Pati A."/>
            <person name="Mikhailova N."/>
            <person name="Chen A."/>
            <person name="Palaniappan K."/>
            <person name="Land M."/>
            <person name="Hauser L."/>
            <person name="Chang Y.J."/>
            <person name="Jeffries C.D."/>
            <person name="Chain P."/>
            <person name="Rohde M."/>
            <person name="Goker M."/>
            <person name="Bristow J."/>
            <person name="Eisen J.A."/>
            <person name="Markowitz V."/>
            <person name="Hugenholtz P."/>
            <person name="Kyrpides N.C."/>
            <person name="Klenk H.P."/>
            <person name="Lapidus A."/>
        </authorList>
    </citation>
    <scope>NUCLEOTIDE SEQUENCE [LARGE SCALE GENOMIC DNA]</scope>
    <source>
        <strain evidence="16">ATCC 27377 / DSM 6068 / ICPB 4128</strain>
    </source>
</reference>
<dbReference type="SUPFAM" id="SSF52374">
    <property type="entry name" value="Nucleotidylyl transferase"/>
    <property type="match status" value="1"/>
</dbReference>
<proteinExistence type="inferred from homology"/>
<evidence type="ECO:0000256" key="1">
    <source>
        <dbReference type="ARBA" id="ARBA00005594"/>
    </source>
</evidence>
<dbReference type="EMBL" id="CP001848">
    <property type="protein sequence ID" value="ADB16298.1"/>
    <property type="molecule type" value="Genomic_DNA"/>
</dbReference>
<evidence type="ECO:0000256" key="6">
    <source>
        <dbReference type="ARBA" id="ARBA00022917"/>
    </source>
</evidence>
<feature type="domain" description="Aminoacyl-tRNA synthetase class Ia" evidence="11">
    <location>
        <begin position="718"/>
        <end position="747"/>
    </location>
</feature>
<dbReference type="OrthoDB" id="9810365at2"/>
<keyword evidence="6 9" id="KW-0648">Protein biosynthesis</keyword>
<dbReference type="FunFam" id="3.40.50.620:FF:000056">
    <property type="entry name" value="Leucine--tRNA ligase"/>
    <property type="match status" value="1"/>
</dbReference>
<dbReference type="InterPro" id="IPR009008">
    <property type="entry name" value="Val/Leu/Ile-tRNA-synth_edit"/>
</dbReference>
<dbReference type="SUPFAM" id="SSF50677">
    <property type="entry name" value="ValRS/IleRS/LeuRS editing domain"/>
    <property type="match status" value="1"/>
</dbReference>
<evidence type="ECO:0000256" key="3">
    <source>
        <dbReference type="ARBA" id="ARBA00022598"/>
    </source>
</evidence>
<keyword evidence="2 9" id="KW-0963">Cytoplasm</keyword>
<dbReference type="NCBIfam" id="TIGR00396">
    <property type="entry name" value="leuS_bact"/>
    <property type="match status" value="1"/>
</dbReference>
<dbReference type="Pfam" id="PF13603">
    <property type="entry name" value="tRNA-synt_1_2"/>
    <property type="match status" value="1"/>
</dbReference>
<dbReference type="EC" id="6.1.1.4" evidence="9"/>
<evidence type="ECO:0000256" key="2">
    <source>
        <dbReference type="ARBA" id="ARBA00022490"/>
    </source>
</evidence>
<dbReference type="InterPro" id="IPR001412">
    <property type="entry name" value="aa-tRNA-synth_I_CS"/>
</dbReference>
<dbReference type="Pfam" id="PF08264">
    <property type="entry name" value="Anticodon_1"/>
    <property type="match status" value="1"/>
</dbReference>
<dbReference type="KEGG" id="psl:Psta_1623"/>
<accession>D2QY84</accession>
<comment type="caution">
    <text evidence="9">Lacks conserved residue(s) required for the propagation of feature annotation.</text>
</comment>
<dbReference type="Gene3D" id="3.40.50.620">
    <property type="entry name" value="HUPs"/>
    <property type="match status" value="3"/>
</dbReference>
<dbReference type="InterPro" id="IPR009080">
    <property type="entry name" value="tRNAsynth_Ia_anticodon-bd"/>
</dbReference>
<dbReference type="InterPro" id="IPR014729">
    <property type="entry name" value="Rossmann-like_a/b/a_fold"/>
</dbReference>
<dbReference type="InterPro" id="IPR002302">
    <property type="entry name" value="Leu-tRNA-ligase"/>
</dbReference>
<sequence>MPRYTPAAIEPKWQAFWEASQTFKSPEMPTSEKLYVLDMFPYPSGAGLHVGHPEGYTATDIVCRYARMCGKSVLHPMGFDAFGLPAEEHAIKTNTPPRINTEQNIAEFTRQLKELGFSYDWSRVLATTDVEYFRWTQWIFLVLFDTWFDADQQRGRPISELPIPGDISGQGEEAIRKYQDEHRLAFQSDALVNWCPGLGTVLANEEVIDGKSERGGHPVQRIPLRQWMLRITSYAERLESDLEGLDWSEGIKKLQRDWIGKSVGAEVDFYIGPKTKFDAWKKSRAGQPFARKPADDVLRIYTTRPDTLFGVTYMVIAPEHPFVATLTTAEQKSAVADYCAKAASKSDRDRQDVAKAKTGVFSGSYALNPVSGQPVPIWIADYVLWGYGTGAIMAVPAHDDRDYEFAKQYGIPITAVVAPEAPAASASEKELAHYQKQISGEACYTEYGRAINSSDKYNGLTTLEFKAKITADLATDGLGREAVNYKLRDWLFSRQRFWGEPFPILHELDENLNPTGMIRAVDPADLPVDLPYLEDYKPHGRPEPPLAKAPDEWLYPTIDGKRYRRETNTMPQWAGSCWYYLRFIDPKNDQVFVDREKEKAWMPIDLYVGGAEHAVLHLLYSRFWHKVLFDRGYVSTKEPFQKLVNQGMILGEVELTSYQTAGGTYISSADVRELEDGTFVTKSTGEAVSAVRVETSQVMKQGEHTVLVDHPSVRVESRAFKMSKSRGNVINPSTVIAEYGADSLRLYEMFMGPLEATKPWSMAGVSGVRSFLDRVWRLMIDDRVDEMQLLEAVQDVEPTQEQLRLLHKTIKQVTYDLEHMQFNTSIARMMEFTNFFTKEKVRPRSVMEKFVLLLSPLAPHIAEELWHMLGNKHSLAYEPWPKFDDALTRDAEVEIPVQILGKLRSKVVVAAGSDQETLIAAAKADPRIIELLTGKEIVKTIVVPGKLINFVVKG</sequence>
<dbReference type="Pfam" id="PF00133">
    <property type="entry name" value="tRNA-synt_1"/>
    <property type="match status" value="1"/>
</dbReference>
<feature type="domain" description="Leucyl-tRNA synthetase editing" evidence="14">
    <location>
        <begin position="256"/>
        <end position="473"/>
    </location>
</feature>
<dbReference type="SUPFAM" id="SSF47323">
    <property type="entry name" value="Anticodon-binding domain of a subclass of class I aminoacyl-tRNA synthetases"/>
    <property type="match status" value="1"/>
</dbReference>
<keyword evidence="3 9" id="KW-0436">Ligase</keyword>
<dbReference type="PANTHER" id="PTHR43740:SF2">
    <property type="entry name" value="LEUCINE--TRNA LIGASE, MITOCHONDRIAL"/>
    <property type="match status" value="1"/>
</dbReference>
<dbReference type="HOGENOM" id="CLU_004427_0_0_0"/>
<dbReference type="PANTHER" id="PTHR43740">
    <property type="entry name" value="LEUCYL-TRNA SYNTHETASE"/>
    <property type="match status" value="1"/>
</dbReference>
<dbReference type="HAMAP" id="MF_00049_B">
    <property type="entry name" value="Leu_tRNA_synth_B"/>
    <property type="match status" value="1"/>
</dbReference>
<evidence type="ECO:0000259" key="11">
    <source>
        <dbReference type="Pfam" id="PF00133"/>
    </source>
</evidence>
<dbReference type="Gene3D" id="1.10.730.10">
    <property type="entry name" value="Isoleucyl-tRNA Synthetase, Domain 1"/>
    <property type="match status" value="2"/>
</dbReference>
<dbReference type="InterPro" id="IPR013155">
    <property type="entry name" value="M/V/L/I-tRNA-synth_anticd-bd"/>
</dbReference>
<dbReference type="GO" id="GO:0002161">
    <property type="term" value="F:aminoacyl-tRNA deacylase activity"/>
    <property type="evidence" value="ECO:0007669"/>
    <property type="project" value="InterPro"/>
</dbReference>
<evidence type="ECO:0000256" key="9">
    <source>
        <dbReference type="HAMAP-Rule" id="MF_00049"/>
    </source>
</evidence>
<keyword evidence="7 9" id="KW-0030">Aminoacyl-tRNA synthetase</keyword>
<organism evidence="15 16">
    <name type="scientific">Pirellula staleyi (strain ATCC 27377 / DSM 6068 / ICPB 4128)</name>
    <name type="common">Pirella staleyi</name>
    <dbReference type="NCBI Taxonomy" id="530564"/>
    <lineage>
        <taxon>Bacteria</taxon>
        <taxon>Pseudomonadati</taxon>
        <taxon>Planctomycetota</taxon>
        <taxon>Planctomycetia</taxon>
        <taxon>Pirellulales</taxon>
        <taxon>Pirellulaceae</taxon>
        <taxon>Pirellula</taxon>
    </lineage>
</organism>
<dbReference type="FunFam" id="3.40.50.620:FF:000060">
    <property type="entry name" value="Leucine--tRNA ligase"/>
    <property type="match status" value="1"/>
</dbReference>
<keyword evidence="4 9" id="KW-0547">Nucleotide-binding</keyword>
<dbReference type="InterPro" id="IPR025709">
    <property type="entry name" value="Leu_tRNA-synth_edit"/>
</dbReference>
<evidence type="ECO:0000313" key="16">
    <source>
        <dbReference type="Proteomes" id="UP000001887"/>
    </source>
</evidence>
<protein>
    <recommendedName>
        <fullName evidence="9">Leucine--tRNA ligase</fullName>
        <ecNumber evidence="9">6.1.1.4</ecNumber>
    </recommendedName>
    <alternativeName>
        <fullName evidence="9">Leucyl-tRNA synthetase</fullName>
        <shortName evidence="9">LeuRS</shortName>
    </alternativeName>
</protein>
<feature type="binding site" evidence="9">
    <location>
        <position position="724"/>
    </location>
    <ligand>
        <name>ATP</name>
        <dbReference type="ChEBI" id="CHEBI:30616"/>
    </ligand>
</feature>
<dbReference type="InterPro" id="IPR015413">
    <property type="entry name" value="Methionyl/Leucyl_tRNA_Synth"/>
</dbReference>
<dbReference type="STRING" id="530564.Psta_1623"/>